<dbReference type="InterPro" id="IPR004254">
    <property type="entry name" value="AdipoR/HlyIII-related"/>
</dbReference>
<dbReference type="OrthoDB" id="529367at2759"/>
<feature type="binding site" evidence="5">
    <location>
        <position position="221"/>
    </location>
    <ligand>
        <name>Zn(2+)</name>
        <dbReference type="ChEBI" id="CHEBI:29105"/>
    </ligand>
</feature>
<reference evidence="7" key="1">
    <citation type="journal article" date="2025" name="Foods">
        <title>Unveiling the Microbial Signatures of Arabica Coffee Cherries: Insights into Ripeness Specific Diversity, Functional Traits, and Implications for Quality and Safety.</title>
        <authorList>
            <consortium name="RefSeq"/>
            <person name="Tenea G.N."/>
            <person name="Cifuentes V."/>
            <person name="Reyes P."/>
            <person name="Cevallos-Vallejos M."/>
        </authorList>
    </citation>
    <scope>NUCLEOTIDE SEQUENCE [LARGE SCALE GENOMIC DNA]</scope>
</reference>
<dbReference type="GO" id="GO:0038023">
    <property type="term" value="F:signaling receptor activity"/>
    <property type="evidence" value="ECO:0007669"/>
    <property type="project" value="TreeGrafter"/>
</dbReference>
<evidence type="ECO:0000256" key="6">
    <source>
        <dbReference type="SAM" id="Phobius"/>
    </source>
</evidence>
<name>A0A6P6SV89_COFAR</name>
<evidence type="ECO:0000313" key="7">
    <source>
        <dbReference type="Proteomes" id="UP001652660"/>
    </source>
</evidence>
<dbReference type="AlphaFoldDB" id="A0A6P6SV89"/>
<evidence type="ECO:0000256" key="5">
    <source>
        <dbReference type="PIRSR" id="PIRSR604254-1"/>
    </source>
</evidence>
<evidence type="ECO:0000256" key="3">
    <source>
        <dbReference type="ARBA" id="ARBA00022989"/>
    </source>
</evidence>
<feature type="transmembrane region" description="Helical" evidence="6">
    <location>
        <begin position="237"/>
        <end position="258"/>
    </location>
</feature>
<comment type="subcellular location">
    <subcellularLocation>
        <location evidence="1">Membrane</location>
        <topology evidence="1">Multi-pass membrane protein</topology>
    </subcellularLocation>
</comment>
<keyword evidence="5" id="KW-0479">Metal-binding</keyword>
<feature type="binding site" evidence="5">
    <location>
        <position position="370"/>
    </location>
    <ligand>
        <name>Zn(2+)</name>
        <dbReference type="ChEBI" id="CHEBI:29105"/>
    </ligand>
</feature>
<dbReference type="PANTHER" id="PTHR20855">
    <property type="entry name" value="ADIPOR/PROGESTIN RECEPTOR-RELATED"/>
    <property type="match status" value="1"/>
</dbReference>
<keyword evidence="7" id="KW-1185">Reference proteome</keyword>
<keyword evidence="3 6" id="KW-1133">Transmembrane helix</keyword>
<dbReference type="RefSeq" id="XP_027069969.1">
    <property type="nucleotide sequence ID" value="XM_027214168.2"/>
</dbReference>
<evidence type="ECO:0000256" key="1">
    <source>
        <dbReference type="ARBA" id="ARBA00004141"/>
    </source>
</evidence>
<feature type="transmembrane region" description="Helical" evidence="6">
    <location>
        <begin position="326"/>
        <end position="347"/>
    </location>
</feature>
<keyword evidence="2 6" id="KW-0812">Transmembrane</keyword>
<dbReference type="PANTHER" id="PTHR20855:SF115">
    <property type="entry name" value="HEPTAHELICAL TRANSMEMBRANE PROTEIN 1"/>
    <property type="match status" value="1"/>
</dbReference>
<dbReference type="Pfam" id="PF03006">
    <property type="entry name" value="HlyIII"/>
    <property type="match status" value="1"/>
</dbReference>
<accession>A0A6P6SV89</accession>
<dbReference type="GO" id="GO:0009725">
    <property type="term" value="P:response to hormone"/>
    <property type="evidence" value="ECO:0007669"/>
    <property type="project" value="TreeGrafter"/>
</dbReference>
<dbReference type="GO" id="GO:0046872">
    <property type="term" value="F:metal ion binding"/>
    <property type="evidence" value="ECO:0007669"/>
    <property type="project" value="UniProtKB-KW"/>
</dbReference>
<feature type="transmembrane region" description="Helical" evidence="6">
    <location>
        <begin position="264"/>
        <end position="286"/>
    </location>
</feature>
<feature type="transmembrane region" description="Helical" evidence="6">
    <location>
        <begin position="121"/>
        <end position="142"/>
    </location>
</feature>
<dbReference type="Proteomes" id="UP001652660">
    <property type="component" value="Chromosome 6e"/>
</dbReference>
<feature type="binding site" evidence="5">
    <location>
        <position position="366"/>
    </location>
    <ligand>
        <name>Zn(2+)</name>
        <dbReference type="ChEBI" id="CHEBI:29105"/>
    </ligand>
</feature>
<organism evidence="7 8">
    <name type="scientific">Coffea arabica</name>
    <name type="common">Arabian coffee</name>
    <dbReference type="NCBI Taxonomy" id="13443"/>
    <lineage>
        <taxon>Eukaryota</taxon>
        <taxon>Viridiplantae</taxon>
        <taxon>Streptophyta</taxon>
        <taxon>Embryophyta</taxon>
        <taxon>Tracheophyta</taxon>
        <taxon>Spermatophyta</taxon>
        <taxon>Magnoliopsida</taxon>
        <taxon>eudicotyledons</taxon>
        <taxon>Gunneridae</taxon>
        <taxon>Pentapetalae</taxon>
        <taxon>asterids</taxon>
        <taxon>lamiids</taxon>
        <taxon>Gentianales</taxon>
        <taxon>Rubiaceae</taxon>
        <taxon>Ixoroideae</taxon>
        <taxon>Gardenieae complex</taxon>
        <taxon>Bertiereae - Coffeeae clade</taxon>
        <taxon>Coffeeae</taxon>
        <taxon>Coffea</taxon>
    </lineage>
</organism>
<dbReference type="GO" id="GO:0009744">
    <property type="term" value="P:response to sucrose"/>
    <property type="evidence" value="ECO:0007669"/>
    <property type="project" value="UniProtKB-ARBA"/>
</dbReference>
<evidence type="ECO:0000256" key="4">
    <source>
        <dbReference type="ARBA" id="ARBA00023136"/>
    </source>
</evidence>
<feature type="transmembrane region" description="Helical" evidence="6">
    <location>
        <begin position="201"/>
        <end position="225"/>
    </location>
</feature>
<dbReference type="GO" id="GO:0016020">
    <property type="term" value="C:membrane"/>
    <property type="evidence" value="ECO:0007669"/>
    <property type="project" value="UniProtKB-SubCell"/>
</dbReference>
<feature type="transmembrane region" description="Helical" evidence="6">
    <location>
        <begin position="298"/>
        <end position="320"/>
    </location>
</feature>
<keyword evidence="5" id="KW-0862">Zinc</keyword>
<feature type="transmembrane region" description="Helical" evidence="6">
    <location>
        <begin position="368"/>
        <end position="388"/>
    </location>
</feature>
<sequence>MHKKVARRKSKVVMEIANQKKELQLQKQQQANSNLVTVEVSPAITSKIDDDEEKFSCASNKKLKGCTSIEKRRQRYGLLSFHQLPEYMKDNEFIVNYYRADWPLKEAFFSLFRWHNETLNVWTHLLGFVLFLGLTIANSVHFSQVADFITMFTRHFPTSASTNVSHNSEDFSMGPTKLIDLKREPQLQMEMTSPEMATTSWPFFIFLGGSMFCLLSSSICHLFSCHSHRLNLHLLQMDYAGITVMIITSFFPPIYYVFQCSPHWQLVYLIGITVMGICTIITLLTPAFSTGKYRAFRAILFMSMGFFGLIPAIHSVVVNWNDPHRNVILCYEAVMALSYITGTMFYISRIPERWKPGFFDLTGQSHQLFHVFVVMGALAHYGAAKIFLEYRGRVECEK</sequence>
<evidence type="ECO:0000256" key="2">
    <source>
        <dbReference type="ARBA" id="ARBA00022692"/>
    </source>
</evidence>
<reference evidence="8" key="2">
    <citation type="submission" date="2025-08" db="UniProtKB">
        <authorList>
            <consortium name="RefSeq"/>
        </authorList>
    </citation>
    <scope>IDENTIFICATION</scope>
    <source>
        <tissue evidence="8">Leaves</tissue>
    </source>
</reference>
<protein>
    <submittedName>
        <fullName evidence="8">Heptahelical transmembrane protein 1-like</fullName>
    </submittedName>
</protein>
<dbReference type="GeneID" id="113695169"/>
<keyword evidence="4 6" id="KW-0472">Membrane</keyword>
<evidence type="ECO:0000313" key="8">
    <source>
        <dbReference type="RefSeq" id="XP_027069969.1"/>
    </source>
</evidence>
<proteinExistence type="predicted"/>
<gene>
    <name evidence="8" type="primary">LOC113695169</name>
</gene>